<dbReference type="SUPFAM" id="SSF47413">
    <property type="entry name" value="lambda repressor-like DNA-binding domains"/>
    <property type="match status" value="1"/>
</dbReference>
<keyword evidence="2" id="KW-0472">Membrane</keyword>
<protein>
    <submittedName>
        <fullName evidence="4">Helix-turn-helix domain-containing protein</fullName>
    </submittedName>
</protein>
<feature type="transmembrane region" description="Helical" evidence="2">
    <location>
        <begin position="98"/>
        <end position="116"/>
    </location>
</feature>
<dbReference type="PANTHER" id="PTHR46797:SF1">
    <property type="entry name" value="METHYLPHOSPHONATE SYNTHASE"/>
    <property type="match status" value="1"/>
</dbReference>
<keyword evidence="2" id="KW-0812">Transmembrane</keyword>
<dbReference type="Pfam" id="PF12844">
    <property type="entry name" value="HTH_19"/>
    <property type="match status" value="1"/>
</dbReference>
<keyword evidence="1" id="KW-0238">DNA-binding</keyword>
<organism evidence="4 5">
    <name type="scientific">Undibacterium flavidum</name>
    <dbReference type="NCBI Taxonomy" id="2762297"/>
    <lineage>
        <taxon>Bacteria</taxon>
        <taxon>Pseudomonadati</taxon>
        <taxon>Pseudomonadota</taxon>
        <taxon>Betaproteobacteria</taxon>
        <taxon>Burkholderiales</taxon>
        <taxon>Oxalobacteraceae</taxon>
        <taxon>Undibacterium</taxon>
    </lineage>
</organism>
<sequence>MNFGEKLKQIRTEKNLTQPQMAEAIGIEQSYLSKLENDKSVPSADMFQSILKALNQDANDFLKDIDKKILQGPLKQIPEVSNFLNTSIAVKVHSVKKWLLSSAAACTLGFACMLAANDGIFFSNNLYKYESMGVFLADEPENIFDQYAKILTLKVSAKLIAGEEFSKLLAEFETKRKRPVVVEQNRDQGTVYYQNVDGGRRKFELTNVRHVLAMPNKYLQFLGGVLVFCGILGFFMEWRLRKLQPT</sequence>
<evidence type="ECO:0000313" key="5">
    <source>
        <dbReference type="Proteomes" id="UP000624279"/>
    </source>
</evidence>
<dbReference type="PROSITE" id="PS50943">
    <property type="entry name" value="HTH_CROC1"/>
    <property type="match status" value="1"/>
</dbReference>
<comment type="caution">
    <text evidence="4">The sequence shown here is derived from an EMBL/GenBank/DDBJ whole genome shotgun (WGS) entry which is preliminary data.</text>
</comment>
<dbReference type="SMART" id="SM00530">
    <property type="entry name" value="HTH_XRE"/>
    <property type="match status" value="1"/>
</dbReference>
<feature type="transmembrane region" description="Helical" evidence="2">
    <location>
        <begin position="218"/>
        <end position="236"/>
    </location>
</feature>
<evidence type="ECO:0000313" key="4">
    <source>
        <dbReference type="EMBL" id="MBC3875341.1"/>
    </source>
</evidence>
<reference evidence="4 5" key="1">
    <citation type="submission" date="2020-08" db="EMBL/GenBank/DDBJ databases">
        <title>Novel species isolated from subtropical streams in China.</title>
        <authorList>
            <person name="Lu H."/>
        </authorList>
    </citation>
    <scope>NUCLEOTIDE SEQUENCE [LARGE SCALE GENOMIC DNA]</scope>
    <source>
        <strain evidence="4 5">LX15W</strain>
    </source>
</reference>
<dbReference type="Proteomes" id="UP000624279">
    <property type="component" value="Unassembled WGS sequence"/>
</dbReference>
<proteinExistence type="predicted"/>
<dbReference type="InterPro" id="IPR001387">
    <property type="entry name" value="Cro/C1-type_HTH"/>
</dbReference>
<dbReference type="InterPro" id="IPR050807">
    <property type="entry name" value="TransReg_Diox_bact_type"/>
</dbReference>
<keyword evidence="5" id="KW-1185">Reference proteome</keyword>
<gene>
    <name evidence="4" type="ORF">H8K55_17265</name>
</gene>
<dbReference type="RefSeq" id="WP_186943304.1">
    <property type="nucleotide sequence ID" value="NZ_JACOGA010000017.1"/>
</dbReference>
<evidence type="ECO:0000256" key="1">
    <source>
        <dbReference type="ARBA" id="ARBA00023125"/>
    </source>
</evidence>
<dbReference type="EMBL" id="JACOGA010000017">
    <property type="protein sequence ID" value="MBC3875341.1"/>
    <property type="molecule type" value="Genomic_DNA"/>
</dbReference>
<feature type="domain" description="HTH cro/C1-type" evidence="3">
    <location>
        <begin position="7"/>
        <end position="61"/>
    </location>
</feature>
<dbReference type="PANTHER" id="PTHR46797">
    <property type="entry name" value="HTH-TYPE TRANSCRIPTIONAL REGULATOR"/>
    <property type="match status" value="1"/>
</dbReference>
<evidence type="ECO:0000259" key="3">
    <source>
        <dbReference type="PROSITE" id="PS50943"/>
    </source>
</evidence>
<evidence type="ECO:0000256" key="2">
    <source>
        <dbReference type="SAM" id="Phobius"/>
    </source>
</evidence>
<name>A0ABR6YFJ4_9BURK</name>
<dbReference type="CDD" id="cd00093">
    <property type="entry name" value="HTH_XRE"/>
    <property type="match status" value="1"/>
</dbReference>
<keyword evidence="2" id="KW-1133">Transmembrane helix</keyword>
<dbReference type="Gene3D" id="1.10.260.40">
    <property type="entry name" value="lambda repressor-like DNA-binding domains"/>
    <property type="match status" value="1"/>
</dbReference>
<dbReference type="InterPro" id="IPR010982">
    <property type="entry name" value="Lambda_DNA-bd_dom_sf"/>
</dbReference>
<accession>A0ABR6YFJ4</accession>